<dbReference type="EMBL" id="SGPL01000004">
    <property type="protein sequence ID" value="THH21335.1"/>
    <property type="molecule type" value="Genomic_DNA"/>
</dbReference>
<keyword evidence="3" id="KW-1185">Reference proteome</keyword>
<dbReference type="SUPFAM" id="SSF57959">
    <property type="entry name" value="Leucine zipper domain"/>
    <property type="match status" value="1"/>
</dbReference>
<dbReference type="InterPro" id="IPR046347">
    <property type="entry name" value="bZIP_sf"/>
</dbReference>
<evidence type="ECO:0000313" key="2">
    <source>
        <dbReference type="EMBL" id="THH21335.1"/>
    </source>
</evidence>
<evidence type="ECO:0000256" key="1">
    <source>
        <dbReference type="SAM" id="Coils"/>
    </source>
</evidence>
<evidence type="ECO:0000313" key="3">
    <source>
        <dbReference type="Proteomes" id="UP000310158"/>
    </source>
</evidence>
<name>A0A4S4M894_9AGAM</name>
<dbReference type="Gene3D" id="1.20.5.170">
    <property type="match status" value="1"/>
</dbReference>
<feature type="coiled-coil region" evidence="1">
    <location>
        <begin position="31"/>
        <end position="58"/>
    </location>
</feature>
<sequence>MARGRKKDMTIPTTRSLVQQRAYRDRRAKYISDLEERCRHAETENERLRQELATAKAGTPGENYDRNLLMEQLTRTQETLTRFQQMTSTNIPESRNDTTAEIVASFLAHSFQQSNARDAHGQAFERAPTSTNAISMQTEDSSLFAADSATPARAISETESECCGGLLDCRGLVEEHAEVVPGHFVHEQVPRTLSLQRTSSHRSTLHAPGG</sequence>
<keyword evidence="1" id="KW-0175">Coiled coil</keyword>
<evidence type="ECO:0008006" key="4">
    <source>
        <dbReference type="Google" id="ProtNLM"/>
    </source>
</evidence>
<comment type="caution">
    <text evidence="2">The sequence shown here is derived from an EMBL/GenBank/DDBJ whole genome shotgun (WGS) entry which is preliminary data.</text>
</comment>
<dbReference type="GO" id="GO:0003700">
    <property type="term" value="F:DNA-binding transcription factor activity"/>
    <property type="evidence" value="ECO:0007669"/>
    <property type="project" value="InterPro"/>
</dbReference>
<accession>A0A4S4M894</accession>
<protein>
    <recommendedName>
        <fullName evidence="4">BZIP domain-containing protein</fullName>
    </recommendedName>
</protein>
<dbReference type="AlphaFoldDB" id="A0A4S4M894"/>
<dbReference type="Proteomes" id="UP000310158">
    <property type="component" value="Unassembled WGS sequence"/>
</dbReference>
<organism evidence="2 3">
    <name type="scientific">Bondarzewia mesenterica</name>
    <dbReference type="NCBI Taxonomy" id="1095465"/>
    <lineage>
        <taxon>Eukaryota</taxon>
        <taxon>Fungi</taxon>
        <taxon>Dikarya</taxon>
        <taxon>Basidiomycota</taxon>
        <taxon>Agaricomycotina</taxon>
        <taxon>Agaricomycetes</taxon>
        <taxon>Russulales</taxon>
        <taxon>Bondarzewiaceae</taxon>
        <taxon>Bondarzewia</taxon>
    </lineage>
</organism>
<reference evidence="2 3" key="1">
    <citation type="submission" date="2019-02" db="EMBL/GenBank/DDBJ databases">
        <title>Genome sequencing of the rare red list fungi Bondarzewia mesenterica.</title>
        <authorList>
            <person name="Buettner E."/>
            <person name="Kellner H."/>
        </authorList>
    </citation>
    <scope>NUCLEOTIDE SEQUENCE [LARGE SCALE GENOMIC DNA]</scope>
    <source>
        <strain evidence="2 3">DSM 108281</strain>
    </source>
</reference>
<dbReference type="OrthoDB" id="3365874at2759"/>
<proteinExistence type="predicted"/>
<gene>
    <name evidence="2" type="ORF">EW146_g183</name>
</gene>